<sequence>MTMTARQQLKRRDWPAAFFRSLGHASWAAEQTEAGACAEGPRPPFLIAFWRDIPLFKSVSKLGHDQSVARRVCCRSARNSRRERSKDSLRRVLNLFKDLDQPQHHVLVQAAMTRPDVHGPFRPTKRET</sequence>
<gene>
    <name evidence="1" type="ordered locus">pRL110128</name>
</gene>
<accession>Q1M6Q8</accession>
<dbReference type="Proteomes" id="UP000006575">
    <property type="component" value="Plasmid pRL11"/>
</dbReference>
<evidence type="ECO:0000313" key="2">
    <source>
        <dbReference type="Proteomes" id="UP000006575"/>
    </source>
</evidence>
<name>Q1M6Q8_RHIJ3</name>
<dbReference type="AlphaFoldDB" id="Q1M6Q8"/>
<keyword evidence="2" id="KW-1185">Reference proteome</keyword>
<dbReference type="KEGG" id="rle:pRL110128"/>
<proteinExistence type="predicted"/>
<reference evidence="1 2" key="1">
    <citation type="journal article" date="2006" name="Genome Biol.">
        <title>The genome of Rhizobium leguminosarum has recognizable core and accessory components.</title>
        <authorList>
            <person name="Young J.W."/>
            <person name="Crossman L.C."/>
            <person name="Johnston A.W.B."/>
            <person name="Thomson N.R."/>
            <person name="Ghazoui Z.F."/>
            <person name="Hull K.H."/>
            <person name="Wexler M."/>
            <person name="Curson A.R.J."/>
            <person name="Todd J.D."/>
            <person name="Poole P.S."/>
            <person name="Mauchline T.H."/>
            <person name="East A.K."/>
            <person name="Quail M.A."/>
            <person name="Churcher C."/>
            <person name="Arrowsmith C."/>
            <person name="Cherevach A."/>
            <person name="Chillingworth T."/>
            <person name="Clarke K."/>
            <person name="Cronin A."/>
            <person name="Davis P."/>
            <person name="Fraser A."/>
            <person name="Hance Z."/>
            <person name="Hauser H."/>
            <person name="Jagels K."/>
            <person name="Moule S."/>
            <person name="Mungall K."/>
            <person name="Norbertczak H."/>
            <person name="Rabbinowitsch E."/>
            <person name="Sanders M."/>
            <person name="Simmonds M."/>
            <person name="Whitehead S."/>
            <person name="Parkhill J."/>
        </authorList>
    </citation>
    <scope>NUCLEOTIDE SEQUENCE [LARGE SCALE GENOMIC DNA]</scope>
    <source>
        <strain evidence="2">DSM 114642 / LMG 32736 / 3841</strain>
    </source>
</reference>
<evidence type="ECO:0000313" key="1">
    <source>
        <dbReference type="EMBL" id="CAK03074.1"/>
    </source>
</evidence>
<protein>
    <submittedName>
        <fullName evidence="1">Hypothetical exported protein</fullName>
    </submittedName>
</protein>
<geneLocation type="plasmid" evidence="1 2">
    <name>pRL11</name>
</geneLocation>
<dbReference type="HOGENOM" id="CLU_1957797_0_0_5"/>
<dbReference type="EMBL" id="AM236085">
    <property type="protein sequence ID" value="CAK03074.1"/>
    <property type="molecule type" value="Genomic_DNA"/>
</dbReference>
<dbReference type="EnsemblBacteria" id="CAK03074">
    <property type="protein sequence ID" value="CAK03074"/>
    <property type="gene ID" value="pRL110128"/>
</dbReference>
<organism evidence="1 2">
    <name type="scientific">Rhizobium johnstonii (strain DSM 114642 / LMG 32736 / 3841)</name>
    <name type="common">Rhizobium leguminosarum bv. viciae</name>
    <dbReference type="NCBI Taxonomy" id="216596"/>
    <lineage>
        <taxon>Bacteria</taxon>
        <taxon>Pseudomonadati</taxon>
        <taxon>Pseudomonadota</taxon>
        <taxon>Alphaproteobacteria</taxon>
        <taxon>Hyphomicrobiales</taxon>
        <taxon>Rhizobiaceae</taxon>
        <taxon>Rhizobium/Agrobacterium group</taxon>
        <taxon>Rhizobium</taxon>
        <taxon>Rhizobium johnstonii</taxon>
    </lineage>
</organism>
<keyword evidence="1" id="KW-0614">Plasmid</keyword>